<dbReference type="Proteomes" id="UP000314982">
    <property type="component" value="Unassembled WGS sequence"/>
</dbReference>
<dbReference type="PROSITE" id="PS50994">
    <property type="entry name" value="INTEGRASE"/>
    <property type="match status" value="1"/>
</dbReference>
<evidence type="ECO:0000256" key="1">
    <source>
        <dbReference type="ARBA" id="ARBA00023268"/>
    </source>
</evidence>
<dbReference type="CDD" id="cd09273">
    <property type="entry name" value="RNase_HI_RT_Bel"/>
    <property type="match status" value="1"/>
</dbReference>
<dbReference type="SUPFAM" id="SSF56672">
    <property type="entry name" value="DNA/RNA polymerases"/>
    <property type="match status" value="1"/>
</dbReference>
<organism evidence="4 5">
    <name type="scientific">Hucho hucho</name>
    <name type="common">huchen</name>
    <dbReference type="NCBI Taxonomy" id="62062"/>
    <lineage>
        <taxon>Eukaryota</taxon>
        <taxon>Metazoa</taxon>
        <taxon>Chordata</taxon>
        <taxon>Craniata</taxon>
        <taxon>Vertebrata</taxon>
        <taxon>Euteleostomi</taxon>
        <taxon>Actinopterygii</taxon>
        <taxon>Neopterygii</taxon>
        <taxon>Teleostei</taxon>
        <taxon>Protacanthopterygii</taxon>
        <taxon>Salmoniformes</taxon>
        <taxon>Salmonidae</taxon>
        <taxon>Salmoninae</taxon>
        <taxon>Hucho</taxon>
    </lineage>
</organism>
<sequence length="670" mass="75169">MPEAETAFTTLKQALAQAEALSLPDYTIPFSLDVSEQDGYVHSVLYQKQKGERRVLHYFSTKLDNIETGQTDCARHVAALSKAIGKTAHIVMRHPLEINTDHGVTAFIGSKLFTLSGRRKSNITKAITAKHITYVTTGANMTDGMGEGEPHVCEDRAAKQVKVRMDLENTPLDEEKETLFTDGCCYRSKEPTEGNLAAYALVKQHQEGNHTVLEAERLGPTEASAQLAELRALRRALELSQGKAVDIYTDSAYAHGIAHIDGPQWMRRGFLTSSNEPIKHRTEVQKLIEAIKLPERVAIMKCKGHSKESTRVRKGNDRADLAAKEAGGYTAQQMVQHVAQGQEELTEDTVRQLQEVAEVYEQNAWCRHGARRDHQGIWRAVTGKVVAPSKFLRSIIREEHGKAHGGWKSVGRAIEKAWYHPNLMDMAREVSESCTVCKEYNNKVSLGAVIGSFPIPDAPFQDICIDFTDMGQDNRVEGKIYLLVMVDRFTRWIEAIPTAREDAKAVIKWLRRDIIPRFGIPRMIRSDNGTHFRNEQLREVEQALGITHKFGSVYHPQSQGLVERANQSLKRKMAKIMAGTKLKWVDALPLALMSMRNSPGSDTHLTPHELLTGRRMPGPPADNPSMPRLDIAKIRYTDYMQALTSLVERLSKQVVEIRTPAAETTDENRD</sequence>
<dbReference type="InterPro" id="IPR043502">
    <property type="entry name" value="DNA/RNA_pol_sf"/>
</dbReference>
<dbReference type="InterPro" id="IPR050951">
    <property type="entry name" value="Retrovirus_Pol_polyprotein"/>
</dbReference>
<dbReference type="Pfam" id="PF00075">
    <property type="entry name" value="RNase_H"/>
    <property type="match status" value="1"/>
</dbReference>
<dbReference type="Pfam" id="PF17919">
    <property type="entry name" value="RT_RNaseH_2"/>
    <property type="match status" value="1"/>
</dbReference>
<evidence type="ECO:0000259" key="2">
    <source>
        <dbReference type="PROSITE" id="PS50879"/>
    </source>
</evidence>
<dbReference type="PANTHER" id="PTHR37984:SF5">
    <property type="entry name" value="PROTEIN NYNRIN-LIKE"/>
    <property type="match status" value="1"/>
</dbReference>
<dbReference type="Gene3D" id="3.30.420.10">
    <property type="entry name" value="Ribonuclease H-like superfamily/Ribonuclease H"/>
    <property type="match status" value="2"/>
</dbReference>
<reference evidence="4" key="2">
    <citation type="submission" date="2025-08" db="UniProtKB">
        <authorList>
            <consortium name="Ensembl"/>
        </authorList>
    </citation>
    <scope>IDENTIFICATION</scope>
</reference>
<dbReference type="GO" id="GO:0015074">
    <property type="term" value="P:DNA integration"/>
    <property type="evidence" value="ECO:0007669"/>
    <property type="project" value="InterPro"/>
</dbReference>
<evidence type="ECO:0000259" key="3">
    <source>
        <dbReference type="PROSITE" id="PS50994"/>
    </source>
</evidence>
<dbReference type="InterPro" id="IPR012337">
    <property type="entry name" value="RNaseH-like_sf"/>
</dbReference>
<dbReference type="InterPro" id="IPR001584">
    <property type="entry name" value="Integrase_cat-core"/>
</dbReference>
<feature type="domain" description="RNase H type-1" evidence="2">
    <location>
        <begin position="173"/>
        <end position="328"/>
    </location>
</feature>
<evidence type="ECO:0000313" key="4">
    <source>
        <dbReference type="Ensembl" id="ENSHHUP00000021251.1"/>
    </source>
</evidence>
<dbReference type="GeneTree" id="ENSGT01000000214408"/>
<dbReference type="GO" id="GO:0004523">
    <property type="term" value="F:RNA-DNA hybrid ribonuclease activity"/>
    <property type="evidence" value="ECO:0007669"/>
    <property type="project" value="InterPro"/>
</dbReference>
<dbReference type="STRING" id="62062.ENSHHUP00000021251"/>
<evidence type="ECO:0000313" key="5">
    <source>
        <dbReference type="Proteomes" id="UP000314982"/>
    </source>
</evidence>
<dbReference type="InterPro" id="IPR036397">
    <property type="entry name" value="RNaseH_sf"/>
</dbReference>
<dbReference type="PROSITE" id="PS50879">
    <property type="entry name" value="RNASE_H_1"/>
    <property type="match status" value="1"/>
</dbReference>
<keyword evidence="5" id="KW-1185">Reference proteome</keyword>
<dbReference type="SUPFAM" id="SSF53098">
    <property type="entry name" value="Ribonuclease H-like"/>
    <property type="match status" value="2"/>
</dbReference>
<proteinExistence type="predicted"/>
<name>A0A4W5L6U3_9TELE</name>
<dbReference type="Ensembl" id="ENSHHUT00000022048.1">
    <property type="protein sequence ID" value="ENSHHUP00000021251.1"/>
    <property type="gene ID" value="ENSHHUG00000013315.1"/>
</dbReference>
<feature type="domain" description="Integrase catalytic" evidence="3">
    <location>
        <begin position="455"/>
        <end position="615"/>
    </location>
</feature>
<dbReference type="AlphaFoldDB" id="A0A4W5L6U3"/>
<keyword evidence="1" id="KW-0511">Multifunctional enzyme</keyword>
<reference evidence="4" key="3">
    <citation type="submission" date="2025-09" db="UniProtKB">
        <authorList>
            <consortium name="Ensembl"/>
        </authorList>
    </citation>
    <scope>IDENTIFICATION</scope>
</reference>
<accession>A0A4W5L6U3</accession>
<dbReference type="Gene3D" id="3.10.20.370">
    <property type="match status" value="1"/>
</dbReference>
<dbReference type="Gene3D" id="1.10.340.70">
    <property type="match status" value="1"/>
</dbReference>
<dbReference type="PANTHER" id="PTHR37984">
    <property type="entry name" value="PROTEIN CBG26694"/>
    <property type="match status" value="1"/>
</dbReference>
<dbReference type="InterPro" id="IPR041577">
    <property type="entry name" value="RT_RNaseH_2"/>
</dbReference>
<reference evidence="5" key="1">
    <citation type="submission" date="2018-06" db="EMBL/GenBank/DDBJ databases">
        <title>Genome assembly of Danube salmon.</title>
        <authorList>
            <person name="Macqueen D.J."/>
            <person name="Gundappa M.K."/>
        </authorList>
    </citation>
    <scope>NUCLEOTIDE SEQUENCE [LARGE SCALE GENOMIC DNA]</scope>
</reference>
<dbReference type="Pfam" id="PF00665">
    <property type="entry name" value="rve"/>
    <property type="match status" value="1"/>
</dbReference>
<dbReference type="InterPro" id="IPR002156">
    <property type="entry name" value="RNaseH_domain"/>
</dbReference>
<protein>
    <submittedName>
        <fullName evidence="4">Uncharacterized protein</fullName>
    </submittedName>
</protein>
<dbReference type="GO" id="GO:0003676">
    <property type="term" value="F:nucleic acid binding"/>
    <property type="evidence" value="ECO:0007669"/>
    <property type="project" value="InterPro"/>
</dbReference>